<dbReference type="AlphaFoldDB" id="F9UKS1"/>
<dbReference type="Gene3D" id="3.30.2350.10">
    <property type="entry name" value="Pseudouridine synthase"/>
    <property type="match status" value="1"/>
</dbReference>
<evidence type="ECO:0000256" key="1">
    <source>
        <dbReference type="ARBA" id="ARBA00000385"/>
    </source>
</evidence>
<comment type="caution">
    <text evidence="7">The sequence shown here is derived from an EMBL/GenBank/DDBJ whole genome shotgun (WGS) entry which is preliminary data.</text>
</comment>
<keyword evidence="4" id="KW-0819">tRNA processing</keyword>
<evidence type="ECO:0000313" key="7">
    <source>
        <dbReference type="EMBL" id="EGV00002.1"/>
    </source>
</evidence>
<dbReference type="PANTHER" id="PTHR13767:SF2">
    <property type="entry name" value="PSEUDOURIDYLATE SYNTHASE TRUB1"/>
    <property type="match status" value="1"/>
</dbReference>
<dbReference type="GO" id="GO:0006400">
    <property type="term" value="P:tRNA modification"/>
    <property type="evidence" value="ECO:0007669"/>
    <property type="project" value="TreeGrafter"/>
</dbReference>
<dbReference type="GO" id="GO:1990481">
    <property type="term" value="P:mRNA pseudouridine synthesis"/>
    <property type="evidence" value="ECO:0007669"/>
    <property type="project" value="TreeGrafter"/>
</dbReference>
<dbReference type="EC" id="5.4.99.25" evidence="3"/>
<protein>
    <recommendedName>
        <fullName evidence="3">tRNA pseudouridine(55) synthase</fullName>
        <ecNumber evidence="3">5.4.99.25</ecNumber>
    </recommendedName>
</protein>
<evidence type="ECO:0000259" key="6">
    <source>
        <dbReference type="Pfam" id="PF01509"/>
    </source>
</evidence>
<evidence type="ECO:0000256" key="4">
    <source>
        <dbReference type="ARBA" id="ARBA00022694"/>
    </source>
</evidence>
<evidence type="ECO:0000256" key="2">
    <source>
        <dbReference type="ARBA" id="ARBA00005642"/>
    </source>
</evidence>
<accession>F9UKS1</accession>
<dbReference type="GO" id="GO:0160148">
    <property type="term" value="F:tRNA pseudouridine(55) synthase activity"/>
    <property type="evidence" value="ECO:0007669"/>
    <property type="project" value="UniProtKB-EC"/>
</dbReference>
<dbReference type="EMBL" id="AFXA01000014">
    <property type="protein sequence ID" value="EGV00002.1"/>
    <property type="molecule type" value="Genomic_DNA"/>
</dbReference>
<sequence length="241" mass="27662">MATDEDTKLISYIADKNKTYEAEIKFGSQTDTYDLEGEIINFSTNKIEKKDLIKIIEWLEAQDSQIPPIYSAKKIDGIRSYELARKKIKVDLKPQKIKVENVKIEKFNFDEQTLKIVLSVSNGTFIRSLANDLAIAFNTYGHLISLKRIIISDFNISLLNNKEFVKIENAPAFAISTIFLAAKEIKKLKNGFSIKTFLDLKDNEEYLIADEENKANILGIVYFKDNEIKVKKLFGNKLTKY</sequence>
<comment type="similarity">
    <text evidence="2">Belongs to the pseudouridine synthase TruB family. Type 1 subfamily.</text>
</comment>
<dbReference type="GO" id="GO:0003723">
    <property type="term" value="F:RNA binding"/>
    <property type="evidence" value="ECO:0007669"/>
    <property type="project" value="InterPro"/>
</dbReference>
<feature type="domain" description="Pseudouridine synthase II N-terminal" evidence="6">
    <location>
        <begin position="2"/>
        <end position="126"/>
    </location>
</feature>
<evidence type="ECO:0000313" key="8">
    <source>
        <dbReference type="Proteomes" id="UP000004978"/>
    </source>
</evidence>
<gene>
    <name evidence="7" type="ORF">MCSF7_02447</name>
</gene>
<keyword evidence="5" id="KW-0413">Isomerase</keyword>
<keyword evidence="8" id="KW-1185">Reference proteome</keyword>
<dbReference type="PANTHER" id="PTHR13767">
    <property type="entry name" value="TRNA-PSEUDOURIDINE SYNTHASE"/>
    <property type="match status" value="1"/>
</dbReference>
<dbReference type="InterPro" id="IPR002501">
    <property type="entry name" value="PsdUridine_synth_N"/>
</dbReference>
<dbReference type="Pfam" id="PF01509">
    <property type="entry name" value="TruB_N"/>
    <property type="match status" value="1"/>
</dbReference>
<dbReference type="Proteomes" id="UP000004978">
    <property type="component" value="Unassembled WGS sequence"/>
</dbReference>
<organism evidence="7 8">
    <name type="scientific">Mycoplasmopsis columbina SF7</name>
    <dbReference type="NCBI Taxonomy" id="1037410"/>
    <lineage>
        <taxon>Bacteria</taxon>
        <taxon>Bacillati</taxon>
        <taxon>Mycoplasmatota</taxon>
        <taxon>Mycoplasmoidales</taxon>
        <taxon>Metamycoplasmataceae</taxon>
        <taxon>Mycoplasmopsis</taxon>
    </lineage>
</organism>
<evidence type="ECO:0000256" key="5">
    <source>
        <dbReference type="ARBA" id="ARBA00023235"/>
    </source>
</evidence>
<dbReference type="SUPFAM" id="SSF55120">
    <property type="entry name" value="Pseudouridine synthase"/>
    <property type="match status" value="1"/>
</dbReference>
<comment type="catalytic activity">
    <reaction evidence="1">
        <text>uridine(55) in tRNA = pseudouridine(55) in tRNA</text>
        <dbReference type="Rhea" id="RHEA:42532"/>
        <dbReference type="Rhea" id="RHEA-COMP:10101"/>
        <dbReference type="Rhea" id="RHEA-COMP:10102"/>
        <dbReference type="ChEBI" id="CHEBI:65314"/>
        <dbReference type="ChEBI" id="CHEBI:65315"/>
        <dbReference type="EC" id="5.4.99.25"/>
    </reaction>
</comment>
<reference evidence="7 8" key="1">
    <citation type="journal article" date="2013" name="Genome Announc.">
        <title>Genome Sequence of Mycoplasma columbinum Strain SF7.</title>
        <authorList>
            <person name="Guo Z."/>
            <person name="Xu X."/>
            <person name="Zheng Q."/>
            <person name="Li T."/>
            <person name="Kuang S."/>
            <person name="Zhang Z."/>
            <person name="Chen Y."/>
            <person name="Lu X."/>
            <person name="Zhou R."/>
            <person name="Bi D."/>
            <person name="Jin H."/>
        </authorList>
    </citation>
    <scope>NUCLEOTIDE SEQUENCE [LARGE SCALE GENOMIC DNA]</scope>
    <source>
        <strain evidence="7 8">SF7</strain>
    </source>
</reference>
<dbReference type="InterPro" id="IPR014780">
    <property type="entry name" value="tRNA_psdUridine_synth_TruB"/>
</dbReference>
<dbReference type="RefSeq" id="WP_006608889.1">
    <property type="nucleotide sequence ID" value="NZ_AFXA01000014.1"/>
</dbReference>
<evidence type="ECO:0000256" key="3">
    <source>
        <dbReference type="ARBA" id="ARBA00012787"/>
    </source>
</evidence>
<dbReference type="InterPro" id="IPR020103">
    <property type="entry name" value="PsdUridine_synth_cat_dom_sf"/>
</dbReference>
<name>F9UKS1_9BACT</name>
<proteinExistence type="inferred from homology"/>
<dbReference type="STRING" id="1037410.MCSF7_02447"/>
<dbReference type="eggNOG" id="COG0130">
    <property type="taxonomic scope" value="Bacteria"/>
</dbReference>